<evidence type="ECO:0000313" key="2">
    <source>
        <dbReference type="EMBL" id="RXM93988.1"/>
    </source>
</evidence>
<reference evidence="2 3" key="1">
    <citation type="submission" date="2019-01" db="EMBL/GenBank/DDBJ databases">
        <title>Draft Genome and Complete Hox-Cluster Characterization of the Sterlet Sturgeon (Acipenser ruthenus).</title>
        <authorList>
            <person name="Wei Q."/>
        </authorList>
    </citation>
    <scope>NUCLEOTIDE SEQUENCE [LARGE SCALE GENOMIC DNA]</scope>
    <source>
        <strain evidence="2">WHYD16114868_AA</strain>
        <tissue evidence="2">Blood</tissue>
    </source>
</reference>
<dbReference type="AlphaFoldDB" id="A0A444V0V7"/>
<evidence type="ECO:0000256" key="1">
    <source>
        <dbReference type="SAM" id="MobiDB-lite"/>
    </source>
</evidence>
<keyword evidence="3" id="KW-1185">Reference proteome</keyword>
<protein>
    <submittedName>
        <fullName evidence="2">Uncharacterized protein</fullName>
    </submittedName>
</protein>
<comment type="caution">
    <text evidence="2">The sequence shown here is derived from an EMBL/GenBank/DDBJ whole genome shotgun (WGS) entry which is preliminary data.</text>
</comment>
<feature type="compositionally biased region" description="Basic and acidic residues" evidence="1">
    <location>
        <begin position="10"/>
        <end position="22"/>
    </location>
</feature>
<gene>
    <name evidence="2" type="ORF">EOD39_18490</name>
</gene>
<proteinExistence type="predicted"/>
<evidence type="ECO:0000313" key="3">
    <source>
        <dbReference type="Proteomes" id="UP000289886"/>
    </source>
</evidence>
<name>A0A444V0V7_ACIRT</name>
<organism evidence="2 3">
    <name type="scientific">Acipenser ruthenus</name>
    <name type="common">Sterlet sturgeon</name>
    <dbReference type="NCBI Taxonomy" id="7906"/>
    <lineage>
        <taxon>Eukaryota</taxon>
        <taxon>Metazoa</taxon>
        <taxon>Chordata</taxon>
        <taxon>Craniata</taxon>
        <taxon>Vertebrata</taxon>
        <taxon>Euteleostomi</taxon>
        <taxon>Actinopterygii</taxon>
        <taxon>Chondrostei</taxon>
        <taxon>Acipenseriformes</taxon>
        <taxon>Acipenseridae</taxon>
        <taxon>Acipenser</taxon>
    </lineage>
</organism>
<dbReference type="EMBL" id="SCEB01003903">
    <property type="protein sequence ID" value="RXM93988.1"/>
    <property type="molecule type" value="Genomic_DNA"/>
</dbReference>
<dbReference type="Proteomes" id="UP000289886">
    <property type="component" value="Unassembled WGS sequence"/>
</dbReference>
<feature type="region of interest" description="Disordered" evidence="1">
    <location>
        <begin position="1"/>
        <end position="118"/>
    </location>
</feature>
<feature type="compositionally biased region" description="Basic residues" evidence="1">
    <location>
        <begin position="106"/>
        <end position="118"/>
    </location>
</feature>
<accession>A0A444V0V7</accession>
<sequence>MAMEPMEETPCERPEGGVEPRGSDGTLGAEALLDAQEDLGASPEPTTREPAAEGPPPEKQPPRAPLPSDRNDMGLEPGVGAEEGAEETLQARAPPMTRSPCNRPPPRGRREGRNRRAHKMVVLSGEIPSHEQMDQEPGPQPTTEGLVLVVVTEGAQEGPPED</sequence>
<feature type="compositionally biased region" description="Pro residues" evidence="1">
    <location>
        <begin position="53"/>
        <end position="65"/>
    </location>
</feature>